<dbReference type="PANTHER" id="PTHR21311">
    <property type="entry name" value="CONSERVED OLIGOMERIC GOLGI COMPLEX COMPONENT 8"/>
    <property type="match status" value="1"/>
</dbReference>
<dbReference type="GO" id="GO:0017119">
    <property type="term" value="C:Golgi transport complex"/>
    <property type="evidence" value="ECO:0007669"/>
    <property type="project" value="InterPro"/>
</dbReference>
<dbReference type="InterPro" id="IPR007255">
    <property type="entry name" value="COG8"/>
</dbReference>
<dbReference type="GO" id="GO:0015031">
    <property type="term" value="P:protein transport"/>
    <property type="evidence" value="ECO:0007669"/>
    <property type="project" value="UniProtKB-KW"/>
</dbReference>
<dbReference type="OrthoDB" id="1661054at2759"/>
<feature type="non-terminal residue" evidence="9">
    <location>
        <position position="576"/>
    </location>
</feature>
<keyword evidence="6" id="KW-0333">Golgi apparatus</keyword>
<comment type="subcellular location">
    <subcellularLocation>
        <location evidence="1">Golgi apparatus membrane</location>
        <topology evidence="1">Peripheral membrane protein</topology>
    </subcellularLocation>
</comment>
<comment type="caution">
    <text evidence="9">The sequence shown here is derived from an EMBL/GenBank/DDBJ whole genome shotgun (WGS) entry which is preliminary data.</text>
</comment>
<keyword evidence="4" id="KW-0813">Transport</keyword>
<dbReference type="RefSeq" id="XP_067919372.1">
    <property type="nucleotide sequence ID" value="XM_068068656.1"/>
</dbReference>
<keyword evidence="7" id="KW-0472">Membrane</keyword>
<dbReference type="Proteomes" id="UP000221165">
    <property type="component" value="Unassembled WGS sequence"/>
</dbReference>
<evidence type="ECO:0000256" key="6">
    <source>
        <dbReference type="ARBA" id="ARBA00023034"/>
    </source>
</evidence>
<dbReference type="GO" id="GO:0006891">
    <property type="term" value="P:intra-Golgi vesicle-mediated transport"/>
    <property type="evidence" value="ECO:0007669"/>
    <property type="project" value="TreeGrafter"/>
</dbReference>
<dbReference type="GO" id="GO:0000139">
    <property type="term" value="C:Golgi membrane"/>
    <property type="evidence" value="ECO:0007669"/>
    <property type="project" value="UniProtKB-SubCell"/>
</dbReference>
<accession>A0A2C6KMG9</accession>
<evidence type="ECO:0000256" key="7">
    <source>
        <dbReference type="ARBA" id="ARBA00023136"/>
    </source>
</evidence>
<name>A0A2C6KMG9_9APIC</name>
<evidence type="ECO:0000256" key="5">
    <source>
        <dbReference type="ARBA" id="ARBA00022927"/>
    </source>
</evidence>
<dbReference type="AlphaFoldDB" id="A0A2C6KMG9"/>
<evidence type="ECO:0000256" key="4">
    <source>
        <dbReference type="ARBA" id="ARBA00022448"/>
    </source>
</evidence>
<evidence type="ECO:0000256" key="3">
    <source>
        <dbReference type="ARBA" id="ARBA00020983"/>
    </source>
</evidence>
<dbReference type="GeneID" id="94431867"/>
<dbReference type="EMBL" id="MIGC01004786">
    <property type="protein sequence ID" value="PHJ17654.1"/>
    <property type="molecule type" value="Genomic_DNA"/>
</dbReference>
<evidence type="ECO:0000256" key="8">
    <source>
        <dbReference type="ARBA" id="ARBA00031347"/>
    </source>
</evidence>
<proteinExistence type="inferred from homology"/>
<evidence type="ECO:0000313" key="10">
    <source>
        <dbReference type="Proteomes" id="UP000221165"/>
    </source>
</evidence>
<reference evidence="9 10" key="1">
    <citation type="journal article" date="2017" name="Int. J. Parasitol.">
        <title>The genome of the protozoan parasite Cystoisospora suis and a reverse vaccinology approach to identify vaccine candidates.</title>
        <authorList>
            <person name="Palmieri N."/>
            <person name="Shrestha A."/>
            <person name="Ruttkowski B."/>
            <person name="Beck T."/>
            <person name="Vogl C."/>
            <person name="Tomley F."/>
            <person name="Blake D.P."/>
            <person name="Joachim A."/>
        </authorList>
    </citation>
    <scope>NUCLEOTIDE SEQUENCE [LARGE SCALE GENOMIC DNA]</scope>
    <source>
        <strain evidence="9 10">Wien I</strain>
    </source>
</reference>
<protein>
    <recommendedName>
        <fullName evidence="3">Conserved oligomeric Golgi complex subunit 8</fullName>
    </recommendedName>
    <alternativeName>
        <fullName evidence="8">Component of oligomeric Golgi complex 8</fullName>
    </alternativeName>
</protein>
<evidence type="ECO:0000256" key="1">
    <source>
        <dbReference type="ARBA" id="ARBA00004395"/>
    </source>
</evidence>
<sequence>MLRNSVQLSFVRLAREPAVLQLTLDDVQASLERVMADNCGPMLSSSRYLILAERNVSESSRALAAVHGSIKLLKEDIQAFMGASGRSSSQQAALQLFLAMQADVAELAGLPGVIRNSCNSGLYSEALDLILFARKQLSSLSARCRGEAPLLQNIALQVEQERRVCQEALLQDLSSSSSFSHIVRVLGHLRRIAPTPETLLRQEFVRRRGGSVMASKRVIEAQCASLNSRWADRRCHRVTEWRHTRSCHAVQASCVRGCRTLFSIRRRQQAPYMRQSSRSLGASCRAIFGEADEFVGAWLQVQLRWFLCLLERQLHFVVQGATAAVDTSRVERRPCEDVLPSGSSENPRPSENQQISVAEVALCLDPSGLCLLYRQARHAACSMRRVGAYFLPAVTGLFGRCLLSVAARCVQAAVRDFRQDMTLYSWGSPRMADNLAKAAEKAVSLDSSDESATTDSEKGSRCRFLLLQHPPLCKFYNSLLSVLNLFLDFPLHRVAPSIFALLSEALLAGAATLRALGQRSKESCLHSRDGFESLCHSYADGLIPLLGAQLRSTLYGKIDPGCVIEVVRGWMAREGL</sequence>
<keyword evidence="5" id="KW-0653">Protein transport</keyword>
<keyword evidence="10" id="KW-1185">Reference proteome</keyword>
<dbReference type="VEuPathDB" id="ToxoDB:CSUI_008527"/>
<dbReference type="Pfam" id="PF04124">
    <property type="entry name" value="Dor1"/>
    <property type="match status" value="1"/>
</dbReference>
<evidence type="ECO:0000313" key="9">
    <source>
        <dbReference type="EMBL" id="PHJ17654.1"/>
    </source>
</evidence>
<gene>
    <name evidence="9" type="ORF">CSUI_008527</name>
</gene>
<organism evidence="9 10">
    <name type="scientific">Cystoisospora suis</name>
    <dbReference type="NCBI Taxonomy" id="483139"/>
    <lineage>
        <taxon>Eukaryota</taxon>
        <taxon>Sar</taxon>
        <taxon>Alveolata</taxon>
        <taxon>Apicomplexa</taxon>
        <taxon>Conoidasida</taxon>
        <taxon>Coccidia</taxon>
        <taxon>Eucoccidiorida</taxon>
        <taxon>Eimeriorina</taxon>
        <taxon>Sarcocystidae</taxon>
        <taxon>Cystoisospora</taxon>
    </lineage>
</organism>
<dbReference type="PANTHER" id="PTHR21311:SF0">
    <property type="entry name" value="CONSERVED OLIGOMERIC GOLGI COMPLEX SUBUNIT 8"/>
    <property type="match status" value="1"/>
</dbReference>
<comment type="similarity">
    <text evidence="2">Belongs to the COG8 family.</text>
</comment>
<evidence type="ECO:0000256" key="2">
    <source>
        <dbReference type="ARBA" id="ARBA00006419"/>
    </source>
</evidence>